<dbReference type="WBParaSite" id="Pan_g1817.t1">
    <property type="protein sequence ID" value="Pan_g1817.t1"/>
    <property type="gene ID" value="Pan_g1817"/>
</dbReference>
<evidence type="ECO:0000256" key="1">
    <source>
        <dbReference type="SAM" id="Phobius"/>
    </source>
</evidence>
<dbReference type="InterPro" id="IPR019428">
    <property type="entry name" value="7TM_GPCR_serpentine_rcpt_Str"/>
</dbReference>
<accession>A0A7E4V9D0</accession>
<feature type="transmembrane region" description="Helical" evidence="1">
    <location>
        <begin position="176"/>
        <end position="195"/>
    </location>
</feature>
<reference evidence="3" key="2">
    <citation type="submission" date="2020-10" db="UniProtKB">
        <authorList>
            <consortium name="WormBaseParasite"/>
        </authorList>
    </citation>
    <scope>IDENTIFICATION</scope>
</reference>
<feature type="transmembrane region" description="Helical" evidence="1">
    <location>
        <begin position="33"/>
        <end position="51"/>
    </location>
</feature>
<name>A0A7E4V9D0_PANRE</name>
<reference evidence="2" key="1">
    <citation type="journal article" date="2013" name="Genetics">
        <title>The draft genome and transcriptome of Panagrellus redivivus are shaped by the harsh demands of a free-living lifestyle.</title>
        <authorList>
            <person name="Srinivasan J."/>
            <person name="Dillman A.R."/>
            <person name="Macchietto M.G."/>
            <person name="Heikkinen L."/>
            <person name="Lakso M."/>
            <person name="Fracchia K.M."/>
            <person name="Antoshechkin I."/>
            <person name="Mortazavi A."/>
            <person name="Wong G."/>
            <person name="Sternberg P.W."/>
        </authorList>
    </citation>
    <scope>NUCLEOTIDE SEQUENCE [LARGE SCALE GENOMIC DNA]</scope>
    <source>
        <strain evidence="2">MT8872</strain>
    </source>
</reference>
<dbReference type="Proteomes" id="UP000492821">
    <property type="component" value="Unassembled WGS sequence"/>
</dbReference>
<dbReference type="SUPFAM" id="SSF81321">
    <property type="entry name" value="Family A G protein-coupled receptor-like"/>
    <property type="match status" value="1"/>
</dbReference>
<keyword evidence="1" id="KW-0472">Membrane</keyword>
<proteinExistence type="predicted"/>
<feature type="transmembrane region" description="Helical" evidence="1">
    <location>
        <begin position="103"/>
        <end position="124"/>
    </location>
</feature>
<evidence type="ECO:0000313" key="3">
    <source>
        <dbReference type="WBParaSite" id="Pan_g1817.t1"/>
    </source>
</evidence>
<sequence>MLWLMYGNVSNLAVQYLYRYFALCRDYHMSKNTFAAVVITGWIPILTYNTFNLARYALSINPNTTVPESILKDTEWDDGNNLPTFAALSFDGYVDVFVKIQTYSVLVFYAIVVSTMVLVFWTLAKLNYNTHLSKQTLQAQRQLTLILLFEAFLPLCTIVLPIFVDIANLHGYPLPTVSLFAGLVMFAAPLLTATVKMLTIKSFRRCVFSYLAASDKGQSDRNTTVIVT</sequence>
<keyword evidence="2" id="KW-1185">Reference proteome</keyword>
<keyword evidence="1" id="KW-0812">Transmembrane</keyword>
<dbReference type="AlphaFoldDB" id="A0A7E4V9D0"/>
<protein>
    <submittedName>
        <fullName evidence="3">G_PROTEIN_RECEP_F1_2 domain-containing protein</fullName>
    </submittedName>
</protein>
<evidence type="ECO:0000313" key="2">
    <source>
        <dbReference type="Proteomes" id="UP000492821"/>
    </source>
</evidence>
<organism evidence="2 3">
    <name type="scientific">Panagrellus redivivus</name>
    <name type="common">Microworm</name>
    <dbReference type="NCBI Taxonomy" id="6233"/>
    <lineage>
        <taxon>Eukaryota</taxon>
        <taxon>Metazoa</taxon>
        <taxon>Ecdysozoa</taxon>
        <taxon>Nematoda</taxon>
        <taxon>Chromadorea</taxon>
        <taxon>Rhabditida</taxon>
        <taxon>Tylenchina</taxon>
        <taxon>Panagrolaimomorpha</taxon>
        <taxon>Panagrolaimoidea</taxon>
        <taxon>Panagrolaimidae</taxon>
        <taxon>Panagrellus</taxon>
    </lineage>
</organism>
<feature type="transmembrane region" description="Helical" evidence="1">
    <location>
        <begin position="145"/>
        <end position="164"/>
    </location>
</feature>
<dbReference type="Pfam" id="PF10326">
    <property type="entry name" value="7TM_GPCR_Str"/>
    <property type="match status" value="1"/>
</dbReference>
<keyword evidence="1" id="KW-1133">Transmembrane helix</keyword>